<dbReference type="Gene3D" id="3.40.50.2300">
    <property type="match status" value="1"/>
</dbReference>
<accession>A0A5P8W2A7</accession>
<name>A0A5P8W2A7_9NOSO</name>
<evidence type="ECO:0000313" key="3">
    <source>
        <dbReference type="EMBL" id="QFS46858.1"/>
    </source>
</evidence>
<feature type="domain" description="Response regulatory" evidence="2">
    <location>
        <begin position="1"/>
        <end position="65"/>
    </location>
</feature>
<dbReference type="KEGG" id="nsh:GXM_04339"/>
<reference evidence="3 4" key="1">
    <citation type="submission" date="2019-10" db="EMBL/GenBank/DDBJ databases">
        <title>Genomic and transcriptomic insights into the perfect genentic adaptation of a filamentous nitrogen-fixing cyanobacterium to rice fields.</title>
        <authorList>
            <person name="Chen Z."/>
        </authorList>
    </citation>
    <scope>NUCLEOTIDE SEQUENCE [LARGE SCALE GENOMIC DNA]</scope>
    <source>
        <strain evidence="3">CCNUC1</strain>
    </source>
</reference>
<evidence type="ECO:0000313" key="4">
    <source>
        <dbReference type="Proteomes" id="UP000326678"/>
    </source>
</evidence>
<gene>
    <name evidence="3" type="ORF">GXM_04339</name>
</gene>
<evidence type="ECO:0000256" key="1">
    <source>
        <dbReference type="PROSITE-ProRule" id="PRU00169"/>
    </source>
</evidence>
<comment type="caution">
    <text evidence="1">Lacks conserved residue(s) required for the propagation of feature annotation.</text>
</comment>
<sequence length="74" mass="8107">MNGYMLMQQVRALEAEIGEKQIPAIALTAYAGEINQQQALKAGFQQYIVKPVAPDELLMAISNLIYLGVGDQPE</sequence>
<dbReference type="InterPro" id="IPR001789">
    <property type="entry name" value="Sig_transdc_resp-reg_receiver"/>
</dbReference>
<dbReference type="Proteomes" id="UP000326678">
    <property type="component" value="Chromosome Gxm1"/>
</dbReference>
<proteinExistence type="predicted"/>
<dbReference type="PROSITE" id="PS50110">
    <property type="entry name" value="RESPONSE_REGULATORY"/>
    <property type="match status" value="1"/>
</dbReference>
<keyword evidence="4" id="KW-1185">Reference proteome</keyword>
<dbReference type="SUPFAM" id="SSF52172">
    <property type="entry name" value="CheY-like"/>
    <property type="match status" value="1"/>
</dbReference>
<dbReference type="InterPro" id="IPR011006">
    <property type="entry name" value="CheY-like_superfamily"/>
</dbReference>
<organism evidence="3 4">
    <name type="scientific">Nostoc sphaeroides CCNUC1</name>
    <dbReference type="NCBI Taxonomy" id="2653204"/>
    <lineage>
        <taxon>Bacteria</taxon>
        <taxon>Bacillati</taxon>
        <taxon>Cyanobacteriota</taxon>
        <taxon>Cyanophyceae</taxon>
        <taxon>Nostocales</taxon>
        <taxon>Nostocaceae</taxon>
        <taxon>Nostoc</taxon>
    </lineage>
</organism>
<evidence type="ECO:0000259" key="2">
    <source>
        <dbReference type="PROSITE" id="PS50110"/>
    </source>
</evidence>
<dbReference type="EMBL" id="CP045226">
    <property type="protein sequence ID" value="QFS46858.1"/>
    <property type="molecule type" value="Genomic_DNA"/>
</dbReference>
<dbReference type="AlphaFoldDB" id="A0A5P8W2A7"/>
<dbReference type="Pfam" id="PF00072">
    <property type="entry name" value="Response_reg"/>
    <property type="match status" value="1"/>
</dbReference>
<protein>
    <submittedName>
        <fullName evidence="3">PAS domain S-box protein</fullName>
    </submittedName>
</protein>
<dbReference type="GO" id="GO:0000160">
    <property type="term" value="P:phosphorelay signal transduction system"/>
    <property type="evidence" value="ECO:0007669"/>
    <property type="project" value="InterPro"/>
</dbReference>